<feature type="transmembrane region" description="Helical" evidence="1">
    <location>
        <begin position="90"/>
        <end position="114"/>
    </location>
</feature>
<keyword evidence="1" id="KW-0472">Membrane</keyword>
<accession>A0A840S8I7</accession>
<keyword evidence="1" id="KW-0812">Transmembrane</keyword>
<evidence type="ECO:0000313" key="2">
    <source>
        <dbReference type="EMBL" id="MBB5204729.1"/>
    </source>
</evidence>
<comment type="caution">
    <text evidence="2">The sequence shown here is derived from an EMBL/GenBank/DDBJ whole genome shotgun (WGS) entry which is preliminary data.</text>
</comment>
<name>A0A840S8I7_9BURK</name>
<proteinExistence type="predicted"/>
<reference evidence="2 3" key="1">
    <citation type="submission" date="2020-08" db="EMBL/GenBank/DDBJ databases">
        <title>Genomic Encyclopedia of Type Strains, Phase IV (KMG-IV): sequencing the most valuable type-strain genomes for metagenomic binning, comparative biology and taxonomic classification.</title>
        <authorList>
            <person name="Goeker M."/>
        </authorList>
    </citation>
    <scope>NUCLEOTIDE SEQUENCE [LARGE SCALE GENOMIC DNA]</scope>
    <source>
        <strain evidence="2 3">DSM 23958</strain>
    </source>
</reference>
<dbReference type="AlphaFoldDB" id="A0A840S8I7"/>
<sequence length="145" mass="15410">MPNSDLRARQALLALRLCLALLIFIHGAHRALSGGYLLFGEWLAGPGLPFSEALGSLRQPVGLSLAVGITALELIGAPLLAWGRWAVAPLCLLFSAVYATGIALVHAPFGWFVVGAGRNGAEYSVLLIVGLLATAWVQADRRRLR</sequence>
<gene>
    <name evidence="2" type="ORF">HNQ51_002043</name>
</gene>
<feature type="transmembrane region" description="Helical" evidence="1">
    <location>
        <begin position="120"/>
        <end position="139"/>
    </location>
</feature>
<keyword evidence="1" id="KW-1133">Transmembrane helix</keyword>
<evidence type="ECO:0000313" key="3">
    <source>
        <dbReference type="Proteomes" id="UP000554837"/>
    </source>
</evidence>
<dbReference type="EMBL" id="JACHHO010000002">
    <property type="protein sequence ID" value="MBB5204729.1"/>
    <property type="molecule type" value="Genomic_DNA"/>
</dbReference>
<organism evidence="2 3">
    <name type="scientific">Inhella inkyongensis</name>
    <dbReference type="NCBI Taxonomy" id="392593"/>
    <lineage>
        <taxon>Bacteria</taxon>
        <taxon>Pseudomonadati</taxon>
        <taxon>Pseudomonadota</taxon>
        <taxon>Betaproteobacteria</taxon>
        <taxon>Burkholderiales</taxon>
        <taxon>Sphaerotilaceae</taxon>
        <taxon>Inhella</taxon>
    </lineage>
</organism>
<dbReference type="RefSeq" id="WP_138855617.1">
    <property type="nucleotide sequence ID" value="NZ_CP040709.1"/>
</dbReference>
<dbReference type="OrthoDB" id="8778559at2"/>
<keyword evidence="3" id="KW-1185">Reference proteome</keyword>
<evidence type="ECO:0000256" key="1">
    <source>
        <dbReference type="SAM" id="Phobius"/>
    </source>
</evidence>
<protein>
    <submittedName>
        <fullName evidence="2">Putative oxidoreductase</fullName>
    </submittedName>
</protein>
<feature type="transmembrane region" description="Helical" evidence="1">
    <location>
        <begin position="61"/>
        <end position="83"/>
    </location>
</feature>
<dbReference type="Proteomes" id="UP000554837">
    <property type="component" value="Unassembled WGS sequence"/>
</dbReference>